<dbReference type="AlphaFoldDB" id="A0A6A4ZKB1"/>
<evidence type="ECO:0000313" key="1">
    <source>
        <dbReference type="EMBL" id="KAF0712960.1"/>
    </source>
</evidence>
<feature type="non-terminal residue" evidence="1">
    <location>
        <position position="179"/>
    </location>
</feature>
<organism evidence="1">
    <name type="scientific">Aphanomyces stellatus</name>
    <dbReference type="NCBI Taxonomy" id="120398"/>
    <lineage>
        <taxon>Eukaryota</taxon>
        <taxon>Sar</taxon>
        <taxon>Stramenopiles</taxon>
        <taxon>Oomycota</taxon>
        <taxon>Saprolegniomycetes</taxon>
        <taxon>Saprolegniales</taxon>
        <taxon>Verrucalvaceae</taxon>
        <taxon>Aphanomyces</taxon>
    </lineage>
</organism>
<comment type="caution">
    <text evidence="1">The sequence shown here is derived from an EMBL/GenBank/DDBJ whole genome shotgun (WGS) entry which is preliminary data.</text>
</comment>
<sequence length="179" mass="20122">MTKLKVYAVQSVSTNHGVRFNKASLVCAIFFVANLVTEPMKAYVSEPLPWALNSTLLNENKTFDEFVYSTYLLFATKYNNHTLRPDTAVSQDKSANTILLRYNLTLPSNQVDRCNAYQIQFPGAMLFGEGTVRFVCDFLAQNASTQLVMPRYMCQHHVLVGSFVTAESCLWIDPFPTAG</sequence>
<dbReference type="EMBL" id="VJMH01001154">
    <property type="protein sequence ID" value="KAF0712960.1"/>
    <property type="molecule type" value="Genomic_DNA"/>
</dbReference>
<accession>A0A6A4ZKB1</accession>
<reference evidence="1" key="1">
    <citation type="submission" date="2019-06" db="EMBL/GenBank/DDBJ databases">
        <title>Genomics analysis of Aphanomyces spp. identifies a new class of oomycete effector associated with host adaptation.</title>
        <authorList>
            <person name="Gaulin E."/>
        </authorList>
    </citation>
    <scope>NUCLEOTIDE SEQUENCE</scope>
    <source>
        <strain evidence="1">CBS 578.67</strain>
    </source>
</reference>
<protein>
    <submittedName>
        <fullName evidence="1">Uncharacterized protein</fullName>
    </submittedName>
</protein>
<gene>
    <name evidence="1" type="ORF">As57867_004568</name>
</gene>
<proteinExistence type="predicted"/>
<name>A0A6A4ZKB1_9STRA</name>